<accession>A0A1A7BIE6</accession>
<dbReference type="RefSeq" id="WP_068862112.1">
    <property type="nucleotide sequence ID" value="NZ_LZYB01000001.1"/>
</dbReference>
<dbReference type="STRING" id="1300349.I603_0380"/>
<evidence type="ECO:0000313" key="2">
    <source>
        <dbReference type="Proteomes" id="UP000092484"/>
    </source>
</evidence>
<dbReference type="Proteomes" id="UP000092484">
    <property type="component" value="Unassembled WGS sequence"/>
</dbReference>
<keyword evidence="2" id="KW-1185">Reference proteome</keyword>
<dbReference type="EMBL" id="LZYB01000001">
    <property type="protein sequence ID" value="OBV12249.1"/>
    <property type="molecule type" value="Genomic_DNA"/>
</dbReference>
<name>A0A1A7BIE6_9SPHN</name>
<reference evidence="1 2" key="1">
    <citation type="submission" date="2016-06" db="EMBL/GenBank/DDBJ databases">
        <title>Genome sequence of Porphyrobacter dokdonensis DSW-74.</title>
        <authorList>
            <person name="Kim J.F."/>
            <person name="Song J.Y."/>
        </authorList>
    </citation>
    <scope>NUCLEOTIDE SEQUENCE [LARGE SCALE GENOMIC DNA]</scope>
    <source>
        <strain evidence="1 2">DSW-74</strain>
    </source>
</reference>
<sequence length="93" mass="9525">MLGLTFAALALLAQTSEIVWRDAETVEVTVTFAAKDRGNPFPQGTALLKARAAEACGDKGTPAAQGEPVVTGIAMAGGKPQVSMSGVYACRKS</sequence>
<comment type="caution">
    <text evidence="1">The sequence shown here is derived from an EMBL/GenBank/DDBJ whole genome shotgun (WGS) entry which is preliminary data.</text>
</comment>
<gene>
    <name evidence="1" type="ORF">I603_0380</name>
</gene>
<organism evidence="1 2">
    <name type="scientific">Erythrobacter dokdonensis DSW-74</name>
    <dbReference type="NCBI Taxonomy" id="1300349"/>
    <lineage>
        <taxon>Bacteria</taxon>
        <taxon>Pseudomonadati</taxon>
        <taxon>Pseudomonadota</taxon>
        <taxon>Alphaproteobacteria</taxon>
        <taxon>Sphingomonadales</taxon>
        <taxon>Erythrobacteraceae</taxon>
        <taxon>Erythrobacter/Porphyrobacter group</taxon>
        <taxon>Erythrobacter</taxon>
    </lineage>
</organism>
<protein>
    <recommendedName>
        <fullName evidence="3">DUF4156 domain-containing protein</fullName>
    </recommendedName>
</protein>
<evidence type="ECO:0008006" key="3">
    <source>
        <dbReference type="Google" id="ProtNLM"/>
    </source>
</evidence>
<evidence type="ECO:0000313" key="1">
    <source>
        <dbReference type="EMBL" id="OBV12249.1"/>
    </source>
</evidence>
<proteinExistence type="predicted"/>
<dbReference type="AlphaFoldDB" id="A0A1A7BIE6"/>